<evidence type="ECO:0000256" key="5">
    <source>
        <dbReference type="SAM" id="Phobius"/>
    </source>
</evidence>
<dbReference type="Pfam" id="PF12729">
    <property type="entry name" value="4HB_MCP_1"/>
    <property type="match status" value="1"/>
</dbReference>
<dbReference type="PANTHER" id="PTHR43531">
    <property type="entry name" value="PROTEIN ICFG"/>
    <property type="match status" value="1"/>
</dbReference>
<dbReference type="InterPro" id="IPR051310">
    <property type="entry name" value="MCP_chemotaxis"/>
</dbReference>
<dbReference type="SMART" id="SM00304">
    <property type="entry name" value="HAMP"/>
    <property type="match status" value="1"/>
</dbReference>
<dbReference type="GO" id="GO:0006935">
    <property type="term" value="P:chemotaxis"/>
    <property type="evidence" value="ECO:0007669"/>
    <property type="project" value="InterPro"/>
</dbReference>
<keyword evidence="9" id="KW-1185">Reference proteome</keyword>
<comment type="similarity">
    <text evidence="3">Belongs to the methyl-accepting chemotaxis (MCP) protein family.</text>
</comment>
<dbReference type="GO" id="GO:0005886">
    <property type="term" value="C:plasma membrane"/>
    <property type="evidence" value="ECO:0007669"/>
    <property type="project" value="TreeGrafter"/>
</dbReference>
<evidence type="ECO:0000313" key="8">
    <source>
        <dbReference type="EMBL" id="MYM22089.1"/>
    </source>
</evidence>
<evidence type="ECO:0000256" key="2">
    <source>
        <dbReference type="ARBA" id="ARBA00022481"/>
    </source>
</evidence>
<dbReference type="InterPro" id="IPR024478">
    <property type="entry name" value="HlyB_4HB_MCP"/>
</dbReference>
<dbReference type="Pfam" id="PF00672">
    <property type="entry name" value="HAMP"/>
    <property type="match status" value="1"/>
</dbReference>
<dbReference type="PROSITE" id="PS50885">
    <property type="entry name" value="HAMP"/>
    <property type="match status" value="1"/>
</dbReference>
<comment type="caution">
    <text evidence="8">The sequence shown here is derived from an EMBL/GenBank/DDBJ whole genome shotgun (WGS) entry which is preliminary data.</text>
</comment>
<dbReference type="SMART" id="SM00283">
    <property type="entry name" value="MA"/>
    <property type="match status" value="1"/>
</dbReference>
<proteinExistence type="inferred from homology"/>
<dbReference type="PROSITE" id="PS50111">
    <property type="entry name" value="CHEMOTAXIS_TRANSDUC_2"/>
    <property type="match status" value="1"/>
</dbReference>
<name>A0A6L8K3K6_9BURK</name>
<feature type="domain" description="Methyl-accepting transducer" evidence="6">
    <location>
        <begin position="268"/>
        <end position="497"/>
    </location>
</feature>
<dbReference type="GO" id="GO:0004888">
    <property type="term" value="F:transmembrane signaling receptor activity"/>
    <property type="evidence" value="ECO:0007669"/>
    <property type="project" value="InterPro"/>
</dbReference>
<dbReference type="Pfam" id="PF00015">
    <property type="entry name" value="MCPsignal"/>
    <property type="match status" value="1"/>
</dbReference>
<comment type="subcellular location">
    <subcellularLocation>
        <location evidence="1">Membrane</location>
    </subcellularLocation>
</comment>
<evidence type="ECO:0000259" key="6">
    <source>
        <dbReference type="PROSITE" id="PS50111"/>
    </source>
</evidence>
<dbReference type="PRINTS" id="PR00260">
    <property type="entry name" value="CHEMTRNSDUCR"/>
</dbReference>
<dbReference type="InterPro" id="IPR047347">
    <property type="entry name" value="YvaQ-like_sensor"/>
</dbReference>
<sequence length="540" mass="56074">MNIANLKIGHRLTIAFSLSTLLLAIVVTVGALGLRATSSEIDLTISDRYLKISLLNQVKDNVAQQSRSLRDLLLVDAGETGAAFDSIAERSKDIRALLDQLGAIVHAPQGVALLKEVNDARAVYSPLRDQMVAAVKAGDKEAARALLLEKVRPAQTVYVAALDKLVTFQVQLMKDSGANAQQTASTSSLLMIGLGVAGAALGLFAGWYVTGTIVRPIRYAVRVARTVADGDLSSDIQIRTRDEIGQLSAALKDMNTSLISIVSEVRKGTDSIGTASAEIAAGNLDLSERTERQAGSLEETASSMEELTSTVKQNAANASQANQLAMSASNVAGKGGAVVAQVVDTMASINASARKIVDIISVIDGIAFQTNILALNAAVEAARAGEQGRGFAVVASEVRNLAQRSAAAAKEIKALIGDSVDKVDAGARLVDQAGATMEEIVTSVRRVTDIMSEIAFASQEQLSGIEHINGAITEMDQTTQQNASLVEQASAAAITMQEQASNLVGAVSVFKLTGAGAGRRGVKAADVPVATLALGSSVAG</sequence>
<evidence type="ECO:0000313" key="9">
    <source>
        <dbReference type="Proteomes" id="UP000479335"/>
    </source>
</evidence>
<feature type="transmembrane region" description="Helical" evidence="5">
    <location>
        <begin position="12"/>
        <end position="34"/>
    </location>
</feature>
<dbReference type="Gene3D" id="1.10.287.950">
    <property type="entry name" value="Methyl-accepting chemotaxis protein"/>
    <property type="match status" value="1"/>
</dbReference>
<dbReference type="InterPro" id="IPR004090">
    <property type="entry name" value="Chemotax_Me-accpt_rcpt"/>
</dbReference>
<keyword evidence="5" id="KW-1133">Transmembrane helix</keyword>
<gene>
    <name evidence="8" type="ORF">GTP46_05450</name>
</gene>
<dbReference type="CDD" id="cd11386">
    <property type="entry name" value="MCP_signal"/>
    <property type="match status" value="1"/>
</dbReference>
<evidence type="ECO:0000256" key="3">
    <source>
        <dbReference type="ARBA" id="ARBA00029447"/>
    </source>
</evidence>
<feature type="transmembrane region" description="Helical" evidence="5">
    <location>
        <begin position="189"/>
        <end position="209"/>
    </location>
</feature>
<dbReference type="InterPro" id="IPR003660">
    <property type="entry name" value="HAMP_dom"/>
</dbReference>
<dbReference type="FunFam" id="1.10.287.950:FF:000001">
    <property type="entry name" value="Methyl-accepting chemotaxis sensory transducer"/>
    <property type="match status" value="1"/>
</dbReference>
<dbReference type="CDD" id="cd19411">
    <property type="entry name" value="MCP2201-like_sensor"/>
    <property type="match status" value="1"/>
</dbReference>
<evidence type="ECO:0000256" key="4">
    <source>
        <dbReference type="PROSITE-ProRule" id="PRU00284"/>
    </source>
</evidence>
<feature type="domain" description="HAMP" evidence="7">
    <location>
        <begin position="211"/>
        <end position="263"/>
    </location>
</feature>
<keyword evidence="4" id="KW-0807">Transducer</keyword>
<protein>
    <submittedName>
        <fullName evidence="8">HAMP domain-containing protein</fullName>
    </submittedName>
</protein>
<keyword evidence="2" id="KW-0488">Methylation</keyword>
<evidence type="ECO:0000259" key="7">
    <source>
        <dbReference type="PROSITE" id="PS50885"/>
    </source>
</evidence>
<dbReference type="CDD" id="cd06225">
    <property type="entry name" value="HAMP"/>
    <property type="match status" value="1"/>
</dbReference>
<dbReference type="GO" id="GO:0007165">
    <property type="term" value="P:signal transduction"/>
    <property type="evidence" value="ECO:0007669"/>
    <property type="project" value="UniProtKB-KW"/>
</dbReference>
<dbReference type="AlphaFoldDB" id="A0A6L8K3K6"/>
<dbReference type="SUPFAM" id="SSF58104">
    <property type="entry name" value="Methyl-accepting chemotaxis protein (MCP) signaling domain"/>
    <property type="match status" value="1"/>
</dbReference>
<organism evidence="8 9">
    <name type="scientific">Duganella flavida</name>
    <dbReference type="NCBI Taxonomy" id="2692175"/>
    <lineage>
        <taxon>Bacteria</taxon>
        <taxon>Pseudomonadati</taxon>
        <taxon>Pseudomonadota</taxon>
        <taxon>Betaproteobacteria</taxon>
        <taxon>Burkholderiales</taxon>
        <taxon>Oxalobacteraceae</taxon>
        <taxon>Telluria group</taxon>
        <taxon>Duganella</taxon>
    </lineage>
</organism>
<dbReference type="EMBL" id="WWCN01000003">
    <property type="protein sequence ID" value="MYM22089.1"/>
    <property type="molecule type" value="Genomic_DNA"/>
</dbReference>
<reference evidence="8 9" key="1">
    <citation type="submission" date="2019-12" db="EMBL/GenBank/DDBJ databases">
        <title>Novel species isolated from a subtropical stream in China.</title>
        <authorList>
            <person name="Lu H."/>
        </authorList>
    </citation>
    <scope>NUCLEOTIDE SEQUENCE [LARGE SCALE GENOMIC DNA]</scope>
    <source>
        <strain evidence="8 9">FT135W</strain>
    </source>
</reference>
<dbReference type="PANTHER" id="PTHR43531:SF14">
    <property type="entry name" value="METHYL-ACCEPTING CHEMOTAXIS PROTEIN I-RELATED"/>
    <property type="match status" value="1"/>
</dbReference>
<keyword evidence="5" id="KW-0812">Transmembrane</keyword>
<keyword evidence="5" id="KW-0472">Membrane</keyword>
<dbReference type="InterPro" id="IPR004089">
    <property type="entry name" value="MCPsignal_dom"/>
</dbReference>
<accession>A0A6L8K3K6</accession>
<dbReference type="RefSeq" id="WP_161005607.1">
    <property type="nucleotide sequence ID" value="NZ_WWCN01000003.1"/>
</dbReference>
<dbReference type="Proteomes" id="UP000479335">
    <property type="component" value="Unassembled WGS sequence"/>
</dbReference>
<evidence type="ECO:0000256" key="1">
    <source>
        <dbReference type="ARBA" id="ARBA00004370"/>
    </source>
</evidence>